<dbReference type="CDD" id="cd15796">
    <property type="entry name" value="CIF_like"/>
    <property type="match status" value="1"/>
</dbReference>
<dbReference type="PANTHER" id="PTHR36710">
    <property type="entry name" value="PECTINESTERASE INHIBITOR-LIKE"/>
    <property type="match status" value="1"/>
</dbReference>
<sequence length="364" mass="40010">MNNFMKLFAMFLFIQTQIALSQQNLIQQLCQKTRYEPLCVATLNLDPRSKTSDLQGLASISIDATTKKTNETLTYLISALERTGGNRTAFEEYGTCVDQDYGASIDRYLPAALANQKAKKYSSAIANLQDVMGASGDCENQFAGSCPLPVSQRNKVVHDIADMTTDIIKTFVYLEKTSLIRVGASGTYSAERVGLPVKLADEAEKPATSAYHVVTDVAILCFMVEVCWGPMLAAFSVTLEHSDDRLAAVECLRGFRLHSTDLIVTAITDSVITASSYLDKQITLLTDLITPFPPFIVNSPTPIRGAPSDASYFASSETEEKKALGFPNLKKKEPSKLNNVYAHSQRLIDLRNREAFSRKLSSSL</sequence>
<dbReference type="SUPFAM" id="SSF101148">
    <property type="entry name" value="Plant invertase/pectin methylesterase inhibitor"/>
    <property type="match status" value="1"/>
</dbReference>
<evidence type="ECO:0000256" key="3">
    <source>
        <dbReference type="ARBA" id="ARBA00038471"/>
    </source>
</evidence>
<feature type="signal peptide" evidence="4">
    <location>
        <begin position="1"/>
        <end position="21"/>
    </location>
</feature>
<dbReference type="InterPro" id="IPR052421">
    <property type="entry name" value="PCW_Enzyme_Inhibitor"/>
</dbReference>
<feature type="chain" id="PRO_5035911298" description="Pectinesterase inhibitor domain-containing protein" evidence="4">
    <location>
        <begin position="22"/>
        <end position="364"/>
    </location>
</feature>
<dbReference type="GO" id="GO:0046910">
    <property type="term" value="F:pectinesterase inhibitor activity"/>
    <property type="evidence" value="ECO:0007669"/>
    <property type="project" value="UniProtKB-ARBA"/>
</dbReference>
<comment type="similarity">
    <text evidence="3">Belongs to the PMEI family.</text>
</comment>
<name>A0A8S9MAZ1_BRACR</name>
<dbReference type="InterPro" id="IPR035513">
    <property type="entry name" value="Invertase/methylesterase_inhib"/>
</dbReference>
<organism evidence="6">
    <name type="scientific">Brassica cretica</name>
    <name type="common">Mustard</name>
    <dbReference type="NCBI Taxonomy" id="69181"/>
    <lineage>
        <taxon>Eukaryota</taxon>
        <taxon>Viridiplantae</taxon>
        <taxon>Streptophyta</taxon>
        <taxon>Embryophyta</taxon>
        <taxon>Tracheophyta</taxon>
        <taxon>Spermatophyta</taxon>
        <taxon>Magnoliopsida</taxon>
        <taxon>eudicotyledons</taxon>
        <taxon>Gunneridae</taxon>
        <taxon>Pentapetalae</taxon>
        <taxon>rosids</taxon>
        <taxon>malvids</taxon>
        <taxon>Brassicales</taxon>
        <taxon>Brassicaceae</taxon>
        <taxon>Brassiceae</taxon>
        <taxon>Brassica</taxon>
    </lineage>
</organism>
<evidence type="ECO:0000256" key="4">
    <source>
        <dbReference type="SAM" id="SignalP"/>
    </source>
</evidence>
<dbReference type="AlphaFoldDB" id="A0A8S9MAZ1"/>
<proteinExistence type="inferred from homology"/>
<comment type="caution">
    <text evidence="6">The sequence shown here is derived from an EMBL/GenBank/DDBJ whole genome shotgun (WGS) entry which is preliminary data.</text>
</comment>
<evidence type="ECO:0000256" key="2">
    <source>
        <dbReference type="ARBA" id="ARBA00023157"/>
    </source>
</evidence>
<dbReference type="Gene3D" id="1.20.140.40">
    <property type="entry name" value="Invertase/pectin methylesterase inhibitor family protein"/>
    <property type="match status" value="1"/>
</dbReference>
<dbReference type="EMBL" id="QGKY02000089">
    <property type="protein sequence ID" value="KAF2616182.1"/>
    <property type="molecule type" value="Genomic_DNA"/>
</dbReference>
<dbReference type="NCBIfam" id="TIGR01614">
    <property type="entry name" value="PME_inhib"/>
    <property type="match status" value="1"/>
</dbReference>
<keyword evidence="1 4" id="KW-0732">Signal</keyword>
<keyword evidence="2" id="KW-1015">Disulfide bond</keyword>
<dbReference type="FunFam" id="1.20.140.40:FF:000008">
    <property type="entry name" value="Invertase/pectin methylesterase inhibitor family protein"/>
    <property type="match status" value="1"/>
</dbReference>
<reference evidence="6" key="1">
    <citation type="submission" date="2019-12" db="EMBL/GenBank/DDBJ databases">
        <title>Genome sequencing and annotation of Brassica cretica.</title>
        <authorList>
            <person name="Studholme D.J."/>
            <person name="Sarris P.F."/>
        </authorList>
    </citation>
    <scope>NUCLEOTIDE SEQUENCE</scope>
    <source>
        <strain evidence="6">PFS-102/07</strain>
        <tissue evidence="6">Leaf</tissue>
    </source>
</reference>
<evidence type="ECO:0000259" key="5">
    <source>
        <dbReference type="SMART" id="SM00856"/>
    </source>
</evidence>
<feature type="domain" description="Pectinesterase inhibitor" evidence="5">
    <location>
        <begin position="21"/>
        <end position="167"/>
    </location>
</feature>
<evidence type="ECO:0000313" key="6">
    <source>
        <dbReference type="EMBL" id="KAF2616182.1"/>
    </source>
</evidence>
<gene>
    <name evidence="6" type="ORF">F2Q70_00007460</name>
</gene>
<dbReference type="Pfam" id="PF04043">
    <property type="entry name" value="PMEI"/>
    <property type="match status" value="1"/>
</dbReference>
<dbReference type="PANTHER" id="PTHR36710:SF18">
    <property type="entry name" value="PECTINESTERASE INHIBITOR 5-RELATED"/>
    <property type="match status" value="1"/>
</dbReference>
<protein>
    <recommendedName>
        <fullName evidence="5">Pectinesterase inhibitor domain-containing protein</fullName>
    </recommendedName>
</protein>
<dbReference type="SMART" id="SM00856">
    <property type="entry name" value="PMEI"/>
    <property type="match status" value="1"/>
</dbReference>
<accession>A0A8S9MAZ1</accession>
<evidence type="ECO:0000256" key="1">
    <source>
        <dbReference type="ARBA" id="ARBA00022729"/>
    </source>
</evidence>
<dbReference type="InterPro" id="IPR034087">
    <property type="entry name" value="C/VIF1"/>
</dbReference>
<dbReference type="InterPro" id="IPR006501">
    <property type="entry name" value="Pectinesterase_inhib_dom"/>
</dbReference>